<feature type="transmembrane region" description="Helical" evidence="2">
    <location>
        <begin position="240"/>
        <end position="258"/>
    </location>
</feature>
<reference evidence="4" key="1">
    <citation type="submission" date="2022-11" db="EMBL/GenBank/DDBJ databases">
        <title>Centuries of genome instability and evolution in soft-shell clam transmissible cancer (bioRxiv).</title>
        <authorList>
            <person name="Hart S.F.M."/>
            <person name="Yonemitsu M.A."/>
            <person name="Giersch R.M."/>
            <person name="Beal B.F."/>
            <person name="Arriagada G."/>
            <person name="Davis B.W."/>
            <person name="Ostrander E.A."/>
            <person name="Goff S.P."/>
            <person name="Metzger M.J."/>
        </authorList>
    </citation>
    <scope>NUCLEOTIDE SEQUENCE</scope>
    <source>
        <strain evidence="4">MELC-2E11</strain>
        <tissue evidence="4">Siphon/mantle</tissue>
    </source>
</reference>
<dbReference type="InterPro" id="IPR036770">
    <property type="entry name" value="Ankyrin_rpt-contain_sf"/>
</dbReference>
<name>A0ABY7EFL2_MYAAR</name>
<keyword evidence="5" id="KW-1185">Reference proteome</keyword>
<proteinExistence type="predicted"/>
<evidence type="ECO:0000313" key="4">
    <source>
        <dbReference type="EMBL" id="WAR08797.1"/>
    </source>
</evidence>
<keyword evidence="2" id="KW-1133">Transmembrane helix</keyword>
<keyword evidence="2" id="KW-0812">Transmembrane</keyword>
<dbReference type="Pfam" id="PF12796">
    <property type="entry name" value="Ank_2"/>
    <property type="match status" value="1"/>
</dbReference>
<dbReference type="InterPro" id="IPR027897">
    <property type="entry name" value="DUF4559"/>
</dbReference>
<keyword evidence="2" id="KW-0472">Membrane</keyword>
<dbReference type="Gene3D" id="1.25.40.20">
    <property type="entry name" value="Ankyrin repeat-containing domain"/>
    <property type="match status" value="1"/>
</dbReference>
<evidence type="ECO:0000256" key="1">
    <source>
        <dbReference type="ARBA" id="ARBA00022737"/>
    </source>
</evidence>
<dbReference type="InterPro" id="IPR002110">
    <property type="entry name" value="Ankyrin_rpt"/>
</dbReference>
<feature type="domain" description="Nephrocystin 3-like N-terminal" evidence="3">
    <location>
        <begin position="319"/>
        <end position="484"/>
    </location>
</feature>
<dbReference type="SUPFAM" id="SSF48403">
    <property type="entry name" value="Ankyrin repeat"/>
    <property type="match status" value="1"/>
</dbReference>
<evidence type="ECO:0000313" key="5">
    <source>
        <dbReference type="Proteomes" id="UP001164746"/>
    </source>
</evidence>
<organism evidence="4 5">
    <name type="scientific">Mya arenaria</name>
    <name type="common">Soft-shell clam</name>
    <dbReference type="NCBI Taxonomy" id="6604"/>
    <lineage>
        <taxon>Eukaryota</taxon>
        <taxon>Metazoa</taxon>
        <taxon>Spiralia</taxon>
        <taxon>Lophotrochozoa</taxon>
        <taxon>Mollusca</taxon>
        <taxon>Bivalvia</taxon>
        <taxon>Autobranchia</taxon>
        <taxon>Heteroconchia</taxon>
        <taxon>Euheterodonta</taxon>
        <taxon>Imparidentia</taxon>
        <taxon>Neoheterodontei</taxon>
        <taxon>Myida</taxon>
        <taxon>Myoidea</taxon>
        <taxon>Myidae</taxon>
        <taxon>Mya</taxon>
    </lineage>
</organism>
<evidence type="ECO:0000256" key="2">
    <source>
        <dbReference type="SAM" id="Phobius"/>
    </source>
</evidence>
<dbReference type="Proteomes" id="UP001164746">
    <property type="component" value="Chromosome 6"/>
</dbReference>
<evidence type="ECO:0000259" key="3">
    <source>
        <dbReference type="Pfam" id="PF24883"/>
    </source>
</evidence>
<keyword evidence="1" id="KW-0677">Repeat</keyword>
<dbReference type="EMBL" id="CP111017">
    <property type="protein sequence ID" value="WAR08797.1"/>
    <property type="molecule type" value="Genomic_DNA"/>
</dbReference>
<protein>
    <recommendedName>
        <fullName evidence="3">Nephrocystin 3-like N-terminal domain-containing protein</fullName>
    </recommendedName>
</protein>
<sequence length="678" mass="77997">MANLDTFLKNERNRNYISCLLVTKKVGKALEPFTEDKLQHIHGQIVKELGAQNACTDQCSQQFKNNFNSWCNTCTAWRTELLRFHLFPGKITWSELNSWEWPNGPKHIAEVFMIEHFMKTNLNLGDVTVSLNIWKRCSEFPRSLIPTADDVRSSRNQLCHDLFECDESLKTEVFTNIKNLIHQNDLYVPDIGALLGCIRDLENDQLNGYKQEVECIVNGLKHLNGRLTHVETQVSMLSKYFYAVMFFICLVTVLTYCPRNTLSPTLTMPWMRSSEIGDCVTENIYGDFSIPLKLEAYLKHHKQLFGREWLFDLIDNSIQTMNSSTRGLVLEADMGYGKSAFVAHTVCADEHSKGYRLRKMIIAYHVCIYDVLLTQKPGLFVRRLISMISNFVPEFMSQLLTDRQCFEHYNGEYCNEDYLGCIDMCIIHPLQELSRTYFTTSAKLIIIDAIDECGKVVNENAIIEIIRKRFHLFPSWIKLLVTSRKLETHAQLLMDFDVIYLPRSFRMQGGEVEIVSLFDEWGSSSCESALHAAIRGDHIDIMKSILSSDGGSTLTCLDRRERTPLITAFQTDRSEIVKYIIEQHYNLVNRICGNATGINDKHQLNKREEVLLKGYECQSSLWLQKNIAGQNLRFDDNEEALEFFTEVTTGCLPAHFAACGGNIRFLQHQIRFLGGNYT</sequence>
<dbReference type="SMART" id="SM00248">
    <property type="entry name" value="ANK"/>
    <property type="match status" value="2"/>
</dbReference>
<dbReference type="Pfam" id="PF15112">
    <property type="entry name" value="DUF4559"/>
    <property type="match status" value="1"/>
</dbReference>
<dbReference type="Pfam" id="PF24883">
    <property type="entry name" value="NPHP3_N"/>
    <property type="match status" value="1"/>
</dbReference>
<dbReference type="InterPro" id="IPR056884">
    <property type="entry name" value="NPHP3-like_N"/>
</dbReference>
<gene>
    <name evidence="4" type="ORF">MAR_018755</name>
</gene>
<accession>A0ABY7EFL2</accession>